<accession>A0ABX1SBF6</accession>
<evidence type="ECO:0000313" key="3">
    <source>
        <dbReference type="Proteomes" id="UP000820669"/>
    </source>
</evidence>
<dbReference type="Gene3D" id="3.40.50.1820">
    <property type="entry name" value="alpha/beta hydrolase"/>
    <property type="match status" value="1"/>
</dbReference>
<dbReference type="InterPro" id="IPR029058">
    <property type="entry name" value="AB_hydrolase_fold"/>
</dbReference>
<reference evidence="2 3" key="1">
    <citation type="submission" date="2020-04" db="EMBL/GenBank/DDBJ databases">
        <authorList>
            <person name="Klaysubun C."/>
            <person name="Duangmal K."/>
            <person name="Lipun K."/>
        </authorList>
    </citation>
    <scope>NUCLEOTIDE SEQUENCE [LARGE SCALE GENOMIC DNA]</scope>
    <source>
        <strain evidence="2 3">K10HN5</strain>
    </source>
</reference>
<evidence type="ECO:0000256" key="1">
    <source>
        <dbReference type="SAM" id="MobiDB-lite"/>
    </source>
</evidence>
<keyword evidence="3" id="KW-1185">Reference proteome</keyword>
<feature type="region of interest" description="Disordered" evidence="1">
    <location>
        <begin position="36"/>
        <end position="65"/>
    </location>
</feature>
<dbReference type="RefSeq" id="WP_169381814.1">
    <property type="nucleotide sequence ID" value="NZ_JAAXLA010000022.1"/>
</dbReference>
<gene>
    <name evidence="2" type="ORF">HF526_14085</name>
</gene>
<evidence type="ECO:0008006" key="4">
    <source>
        <dbReference type="Google" id="ProtNLM"/>
    </source>
</evidence>
<dbReference type="EMBL" id="JAAXLA010000022">
    <property type="protein sequence ID" value="NMH98430.1"/>
    <property type="molecule type" value="Genomic_DNA"/>
</dbReference>
<dbReference type="Proteomes" id="UP000820669">
    <property type="component" value="Unassembled WGS sequence"/>
</dbReference>
<protein>
    <recommendedName>
        <fullName evidence="4">Alpha/beta hydrolase fold-3 domain-containing protein</fullName>
    </recommendedName>
</protein>
<name>A0ABX1SBF6_9PSEU</name>
<dbReference type="SUPFAM" id="SSF53474">
    <property type="entry name" value="alpha/beta-Hydrolases"/>
    <property type="match status" value="1"/>
</dbReference>
<sequence length="129" mass="13922">MARLRRHAREGNRHIEEQMTLAPARREMTEAYERTLTPGGGLIPTSGPVPGLQEIEAPGPAGTVPMRVIPPEGQPRGVYLHFHGGGFAMGAAHHHDVAGSHGFNYVPTELGRKACRRVNDVISERCAAA</sequence>
<proteinExistence type="predicted"/>
<organism evidence="2 3">
    <name type="scientific">Pseudonocardia acidicola</name>
    <dbReference type="NCBI Taxonomy" id="2724939"/>
    <lineage>
        <taxon>Bacteria</taxon>
        <taxon>Bacillati</taxon>
        <taxon>Actinomycetota</taxon>
        <taxon>Actinomycetes</taxon>
        <taxon>Pseudonocardiales</taxon>
        <taxon>Pseudonocardiaceae</taxon>
        <taxon>Pseudonocardia</taxon>
    </lineage>
</organism>
<comment type="caution">
    <text evidence="2">The sequence shown here is derived from an EMBL/GenBank/DDBJ whole genome shotgun (WGS) entry which is preliminary data.</text>
</comment>
<evidence type="ECO:0000313" key="2">
    <source>
        <dbReference type="EMBL" id="NMH98430.1"/>
    </source>
</evidence>